<dbReference type="PROSITE" id="PS51257">
    <property type="entry name" value="PROKAR_LIPOPROTEIN"/>
    <property type="match status" value="1"/>
</dbReference>
<dbReference type="PANTHER" id="PTHR43364">
    <property type="entry name" value="NADH-SPECIFIC METHYLGLYOXAL REDUCTASE-RELATED"/>
    <property type="match status" value="1"/>
</dbReference>
<evidence type="ECO:0000259" key="2">
    <source>
        <dbReference type="Pfam" id="PF00248"/>
    </source>
</evidence>
<comment type="caution">
    <text evidence="3">The sequence shown here is derived from an EMBL/GenBank/DDBJ whole genome shotgun (WGS) entry which is preliminary data.</text>
</comment>
<dbReference type="Proteomes" id="UP001500218">
    <property type="component" value="Unassembled WGS sequence"/>
</dbReference>
<protein>
    <submittedName>
        <fullName evidence="3">Aldo/keto reductase</fullName>
    </submittedName>
</protein>
<feature type="domain" description="NADP-dependent oxidoreductase" evidence="2">
    <location>
        <begin position="19"/>
        <end position="319"/>
    </location>
</feature>
<evidence type="ECO:0000313" key="4">
    <source>
        <dbReference type="Proteomes" id="UP001500218"/>
    </source>
</evidence>
<organism evidence="3 4">
    <name type="scientific">Luedemannella flava</name>
    <dbReference type="NCBI Taxonomy" id="349316"/>
    <lineage>
        <taxon>Bacteria</taxon>
        <taxon>Bacillati</taxon>
        <taxon>Actinomycetota</taxon>
        <taxon>Actinomycetes</taxon>
        <taxon>Micromonosporales</taxon>
        <taxon>Micromonosporaceae</taxon>
        <taxon>Luedemannella</taxon>
    </lineage>
</organism>
<dbReference type="PANTHER" id="PTHR43364:SF4">
    <property type="entry name" value="NAD(P)-LINKED OXIDOREDUCTASE SUPERFAMILY PROTEIN"/>
    <property type="match status" value="1"/>
</dbReference>
<proteinExistence type="predicted"/>
<dbReference type="InterPro" id="IPR036812">
    <property type="entry name" value="NAD(P)_OxRdtase_dom_sf"/>
</dbReference>
<keyword evidence="1" id="KW-0560">Oxidoreductase</keyword>
<evidence type="ECO:0000313" key="3">
    <source>
        <dbReference type="EMBL" id="GAA1809409.1"/>
    </source>
</evidence>
<dbReference type="RefSeq" id="WP_344132436.1">
    <property type="nucleotide sequence ID" value="NZ_BAAALT010000099.1"/>
</dbReference>
<gene>
    <name evidence="3" type="ORF">GCM10009682_33870</name>
</gene>
<keyword evidence="4" id="KW-1185">Reference proteome</keyword>
<dbReference type="Gene3D" id="3.20.20.100">
    <property type="entry name" value="NADP-dependent oxidoreductase domain"/>
    <property type="match status" value="1"/>
</dbReference>
<evidence type="ECO:0000256" key="1">
    <source>
        <dbReference type="ARBA" id="ARBA00023002"/>
    </source>
</evidence>
<dbReference type="InterPro" id="IPR023210">
    <property type="entry name" value="NADP_OxRdtase_dom"/>
</dbReference>
<sequence length="327" mass="34860">MADLTYRRLGASGLVVSAVGLGCNRFGRKLDQAGATAVVAAAIEAGITLFDTADIYGGPPGSSEEQLGIALEALGRRDDVIIATKFGHGNYTHFPGAEHGGLGGRRYIRRAVEASLRRLRTDYLDLYQLHTPDPATPIEETLAALTELVTEGKVRYLGSSNFAGWQIADAAWTARAGHLTPFISAQNEYSLLRRDAEDEVLPAAERFGVGFLPFFPLASGLLSGKYRRGEAPPEGTRMSEDAWASWFADAPWDTIEKLDGYARQRGVTLLSVAIGGLLGRPSVASVIAGATSPGQVRANAAAGAWLPSAEDYAELREVLQPSSRSAQ</sequence>
<reference evidence="4" key="1">
    <citation type="journal article" date="2019" name="Int. J. Syst. Evol. Microbiol.">
        <title>The Global Catalogue of Microorganisms (GCM) 10K type strain sequencing project: providing services to taxonomists for standard genome sequencing and annotation.</title>
        <authorList>
            <consortium name="The Broad Institute Genomics Platform"/>
            <consortium name="The Broad Institute Genome Sequencing Center for Infectious Disease"/>
            <person name="Wu L."/>
            <person name="Ma J."/>
        </authorList>
    </citation>
    <scope>NUCLEOTIDE SEQUENCE [LARGE SCALE GENOMIC DNA]</scope>
    <source>
        <strain evidence="4">JCM 13250</strain>
    </source>
</reference>
<dbReference type="SUPFAM" id="SSF51430">
    <property type="entry name" value="NAD(P)-linked oxidoreductase"/>
    <property type="match status" value="1"/>
</dbReference>
<accession>A0ABP4YGM7</accession>
<dbReference type="Pfam" id="PF00248">
    <property type="entry name" value="Aldo_ket_red"/>
    <property type="match status" value="1"/>
</dbReference>
<name>A0ABP4YGM7_9ACTN</name>
<dbReference type="EMBL" id="BAAALT010000099">
    <property type="protein sequence ID" value="GAA1809409.1"/>
    <property type="molecule type" value="Genomic_DNA"/>
</dbReference>
<dbReference type="InterPro" id="IPR050523">
    <property type="entry name" value="AKR_Detox_Biosynth"/>
</dbReference>